<dbReference type="EMBL" id="BSXW01012420">
    <property type="protein sequence ID" value="GMF64596.1"/>
    <property type="molecule type" value="Genomic_DNA"/>
</dbReference>
<name>A0A9W6YGL0_9STRA</name>
<organism evidence="4 5">
    <name type="scientific">Phytophthora lilii</name>
    <dbReference type="NCBI Taxonomy" id="2077276"/>
    <lineage>
        <taxon>Eukaryota</taxon>
        <taxon>Sar</taxon>
        <taxon>Stramenopiles</taxon>
        <taxon>Oomycota</taxon>
        <taxon>Peronosporomycetes</taxon>
        <taxon>Peronosporales</taxon>
        <taxon>Peronosporaceae</taxon>
        <taxon>Phytophthora</taxon>
    </lineage>
</organism>
<gene>
    <name evidence="4" type="ORF">Plil01_001737900</name>
</gene>
<dbReference type="Gene3D" id="3.40.30.10">
    <property type="entry name" value="Glutaredoxin"/>
    <property type="match status" value="1"/>
</dbReference>
<dbReference type="InterPro" id="IPR013766">
    <property type="entry name" value="Thioredoxin_domain"/>
</dbReference>
<feature type="compositionally biased region" description="Basic and acidic residues" evidence="2">
    <location>
        <begin position="179"/>
        <end position="194"/>
    </location>
</feature>
<protein>
    <submittedName>
        <fullName evidence="4">Unnamed protein product</fullName>
    </submittedName>
</protein>
<dbReference type="GO" id="GO:0045454">
    <property type="term" value="P:cell redox homeostasis"/>
    <property type="evidence" value="ECO:0007669"/>
    <property type="project" value="TreeGrafter"/>
</dbReference>
<dbReference type="AlphaFoldDB" id="A0A9W6YGL0"/>
<dbReference type="PROSITE" id="PS51352">
    <property type="entry name" value="THIOREDOXIN_2"/>
    <property type="match status" value="1"/>
</dbReference>
<feature type="compositionally biased region" description="Acidic residues" evidence="2">
    <location>
        <begin position="198"/>
        <end position="208"/>
    </location>
</feature>
<comment type="caution">
    <text evidence="4">The sequence shown here is derived from an EMBL/GenBank/DDBJ whole genome shotgun (WGS) entry which is preliminary data.</text>
</comment>
<dbReference type="Pfam" id="PF00085">
    <property type="entry name" value="Thioredoxin"/>
    <property type="match status" value="1"/>
</dbReference>
<proteinExistence type="inferred from homology"/>
<feature type="domain" description="Thioredoxin" evidence="3">
    <location>
        <begin position="1"/>
        <end position="104"/>
    </location>
</feature>
<dbReference type="PANTHER" id="PTHR43601">
    <property type="entry name" value="THIOREDOXIN, MITOCHONDRIAL"/>
    <property type="match status" value="1"/>
</dbReference>
<feature type="region of interest" description="Disordered" evidence="2">
    <location>
        <begin position="106"/>
        <end position="247"/>
    </location>
</feature>
<feature type="compositionally biased region" description="Basic and acidic residues" evidence="2">
    <location>
        <begin position="209"/>
        <end position="231"/>
    </location>
</feature>
<evidence type="ECO:0000256" key="2">
    <source>
        <dbReference type="SAM" id="MobiDB-lite"/>
    </source>
</evidence>
<evidence type="ECO:0000313" key="5">
    <source>
        <dbReference type="Proteomes" id="UP001165083"/>
    </source>
</evidence>
<dbReference type="PANTHER" id="PTHR43601:SF3">
    <property type="entry name" value="THIOREDOXIN, MITOCHONDRIAL"/>
    <property type="match status" value="1"/>
</dbReference>
<feature type="compositionally biased region" description="Low complexity" evidence="2">
    <location>
        <begin position="232"/>
        <end position="247"/>
    </location>
</feature>
<reference evidence="4" key="1">
    <citation type="submission" date="2023-04" db="EMBL/GenBank/DDBJ databases">
        <title>Phytophthora lilii NBRC 32176.</title>
        <authorList>
            <person name="Ichikawa N."/>
            <person name="Sato H."/>
            <person name="Tonouchi N."/>
        </authorList>
    </citation>
    <scope>NUCLEOTIDE SEQUENCE</scope>
    <source>
        <strain evidence="4">NBRC 32176</strain>
    </source>
</reference>
<evidence type="ECO:0000313" key="4">
    <source>
        <dbReference type="EMBL" id="GMF64596.1"/>
    </source>
</evidence>
<accession>A0A9W6YGL0</accession>
<sequence>MLAISKADEFHAAVAKDQTLVACFSAPWCGGCKLVAPKVAALAAELAPRAAFVSVSAEQLDKLCEQLEVDSFPHFRVYRDGKAAGDLTSSKFDKVEAFVRGLVAPDTLQVEETPEETEESSKKRQERDEMQANDEQVAKKAKTEKTAEEDTEEAEPPAEVPEKVTEATEEAGNEEAAVESEKEVAAVEAEKEGVTAEADTEEATEEAEKEVTTEDAEKEKEGAAPLDKLEASEAAEVGAAPADAAAA</sequence>
<evidence type="ECO:0000256" key="1">
    <source>
        <dbReference type="ARBA" id="ARBA00008987"/>
    </source>
</evidence>
<evidence type="ECO:0000259" key="3">
    <source>
        <dbReference type="PROSITE" id="PS51352"/>
    </source>
</evidence>
<feature type="compositionally biased region" description="Basic and acidic residues" evidence="2">
    <location>
        <begin position="119"/>
        <end position="148"/>
    </location>
</feature>
<dbReference type="InterPro" id="IPR036249">
    <property type="entry name" value="Thioredoxin-like_sf"/>
</dbReference>
<keyword evidence="5" id="KW-1185">Reference proteome</keyword>
<comment type="similarity">
    <text evidence="1">Belongs to the thioredoxin family.</text>
</comment>
<feature type="compositionally biased region" description="Acidic residues" evidence="2">
    <location>
        <begin position="167"/>
        <end position="178"/>
    </location>
</feature>
<dbReference type="CDD" id="cd02947">
    <property type="entry name" value="TRX_family"/>
    <property type="match status" value="1"/>
</dbReference>
<dbReference type="Proteomes" id="UP001165083">
    <property type="component" value="Unassembled WGS sequence"/>
</dbReference>
<dbReference type="SUPFAM" id="SSF52833">
    <property type="entry name" value="Thioredoxin-like"/>
    <property type="match status" value="1"/>
</dbReference>
<dbReference type="OrthoDB" id="2121326at2759"/>